<feature type="domain" description="Helicase ATP-binding" evidence="5">
    <location>
        <begin position="4"/>
        <end position="196"/>
    </location>
</feature>
<dbReference type="InterPro" id="IPR014001">
    <property type="entry name" value="Helicase_ATP-bd"/>
</dbReference>
<dbReference type="GeneID" id="24919841"/>
<dbReference type="InterPro" id="IPR001650">
    <property type="entry name" value="Helicase_C-like"/>
</dbReference>
<dbReference type="Proteomes" id="UP000008312">
    <property type="component" value="Unassembled WGS sequence"/>
</dbReference>
<dbReference type="InterPro" id="IPR044742">
    <property type="entry name" value="DEAD/DEAH_RhlB"/>
</dbReference>
<evidence type="ECO:0000256" key="2">
    <source>
        <dbReference type="ARBA" id="ARBA00022801"/>
    </source>
</evidence>
<dbReference type="GO" id="GO:0003724">
    <property type="term" value="F:RNA helicase activity"/>
    <property type="evidence" value="ECO:0007669"/>
    <property type="project" value="TreeGrafter"/>
</dbReference>
<keyword evidence="1" id="KW-0547">Nucleotide-binding</keyword>
<dbReference type="InterPro" id="IPR050079">
    <property type="entry name" value="DEAD_box_RNA_helicase"/>
</dbReference>
<dbReference type="InParanoid" id="D8M3W8"/>
<dbReference type="SMART" id="SM00490">
    <property type="entry name" value="HELICc"/>
    <property type="match status" value="1"/>
</dbReference>
<dbReference type="AlphaFoldDB" id="D8M3W8"/>
<keyword evidence="8" id="KW-1185">Reference proteome</keyword>
<dbReference type="CDD" id="cd00268">
    <property type="entry name" value="DEADc"/>
    <property type="match status" value="1"/>
</dbReference>
<dbReference type="PANTHER" id="PTHR47959:SF13">
    <property type="entry name" value="ATP-DEPENDENT RNA HELICASE RHLE"/>
    <property type="match status" value="1"/>
</dbReference>
<keyword evidence="3" id="KW-0347">Helicase</keyword>
<dbReference type="Pfam" id="PF00270">
    <property type="entry name" value="DEAD"/>
    <property type="match status" value="1"/>
</dbReference>
<evidence type="ECO:0000259" key="5">
    <source>
        <dbReference type="PROSITE" id="PS51192"/>
    </source>
</evidence>
<dbReference type="GO" id="GO:0005524">
    <property type="term" value="F:ATP binding"/>
    <property type="evidence" value="ECO:0007669"/>
    <property type="project" value="UniProtKB-KW"/>
</dbReference>
<gene>
    <name evidence="7" type="ORF">GSBLH_T00002696001</name>
</gene>
<sequence length="382" mass="42829">MESIPCILSNRDVILQSTTGSGKTLAYLIPLTLLLMDYFEATRFYQDFIVLVLVPGQELAIQIENKLKELATSEHGVRSALLIGGGSKKQQSYRLHQNANFLVATPGRLLDLIRSEKELVSFFCHQIRCVVFDEADQLFKSDFLEQTQSILSNCSSPCLQVRIECVSQPQKIIVSATITPNLRSQTASLLQNPMEINVSTVETLNRALDYSVLWREDTQKRKSFAKLLRNRLQGRESEIELPLVVLCQTRLETAEVTKCLDEEFPKCTHTSLTVETPFADRRRTIEEFQQGRLKVLVSTPGIVGRGVELQSARCILMWSFASSISEFIHHAGRVGRAGERSSVCVFCNARNKKLFPAFVKLCEENGIQCPAGSTRLLVGDSP</sequence>
<evidence type="ECO:0000313" key="7">
    <source>
        <dbReference type="EMBL" id="CBK22591.2"/>
    </source>
</evidence>
<dbReference type="Pfam" id="PF00271">
    <property type="entry name" value="Helicase_C"/>
    <property type="match status" value="1"/>
</dbReference>
<dbReference type="OMA" id="CARENGE"/>
<keyword evidence="2" id="KW-0378">Hydrolase</keyword>
<keyword evidence="4" id="KW-0067">ATP-binding</keyword>
<dbReference type="PROSITE" id="PS51194">
    <property type="entry name" value="HELICASE_CTER"/>
    <property type="match status" value="1"/>
</dbReference>
<dbReference type="SUPFAM" id="SSF52540">
    <property type="entry name" value="P-loop containing nucleoside triphosphate hydrolases"/>
    <property type="match status" value="2"/>
</dbReference>
<protein>
    <recommendedName>
        <fullName evidence="9">Helicase ATP-binding domain-containing protein</fullName>
    </recommendedName>
</protein>
<dbReference type="GO" id="GO:0005829">
    <property type="term" value="C:cytosol"/>
    <property type="evidence" value="ECO:0007669"/>
    <property type="project" value="TreeGrafter"/>
</dbReference>
<accession>D8M3W8</accession>
<feature type="domain" description="Helicase C-terminal" evidence="6">
    <location>
        <begin position="233"/>
        <end position="377"/>
    </location>
</feature>
<dbReference type="GO" id="GO:0003676">
    <property type="term" value="F:nucleic acid binding"/>
    <property type="evidence" value="ECO:0007669"/>
    <property type="project" value="InterPro"/>
</dbReference>
<dbReference type="PANTHER" id="PTHR47959">
    <property type="entry name" value="ATP-DEPENDENT RNA HELICASE RHLE-RELATED"/>
    <property type="match status" value="1"/>
</dbReference>
<evidence type="ECO:0008006" key="9">
    <source>
        <dbReference type="Google" id="ProtNLM"/>
    </source>
</evidence>
<dbReference type="InterPro" id="IPR011545">
    <property type="entry name" value="DEAD/DEAH_box_helicase_dom"/>
</dbReference>
<organism evidence="7">
    <name type="scientific">Blastocystis hominis</name>
    <dbReference type="NCBI Taxonomy" id="12968"/>
    <lineage>
        <taxon>Eukaryota</taxon>
        <taxon>Sar</taxon>
        <taxon>Stramenopiles</taxon>
        <taxon>Bigyra</taxon>
        <taxon>Opalozoa</taxon>
        <taxon>Opalinata</taxon>
        <taxon>Blastocystidae</taxon>
        <taxon>Blastocystis</taxon>
    </lineage>
</organism>
<dbReference type="Gene3D" id="3.40.50.300">
    <property type="entry name" value="P-loop containing nucleotide triphosphate hydrolases"/>
    <property type="match status" value="2"/>
</dbReference>
<dbReference type="GO" id="GO:0016787">
    <property type="term" value="F:hydrolase activity"/>
    <property type="evidence" value="ECO:0007669"/>
    <property type="project" value="UniProtKB-KW"/>
</dbReference>
<evidence type="ECO:0000256" key="3">
    <source>
        <dbReference type="ARBA" id="ARBA00022806"/>
    </source>
</evidence>
<dbReference type="RefSeq" id="XP_012896639.1">
    <property type="nucleotide sequence ID" value="XM_013041185.1"/>
</dbReference>
<name>D8M3W8_BLAHO</name>
<dbReference type="OrthoDB" id="360161at2759"/>
<evidence type="ECO:0000256" key="4">
    <source>
        <dbReference type="ARBA" id="ARBA00022840"/>
    </source>
</evidence>
<dbReference type="SMART" id="SM00487">
    <property type="entry name" value="DEXDc"/>
    <property type="match status" value="1"/>
</dbReference>
<evidence type="ECO:0000313" key="8">
    <source>
        <dbReference type="Proteomes" id="UP000008312"/>
    </source>
</evidence>
<dbReference type="EMBL" id="FN668650">
    <property type="protein sequence ID" value="CBK22591.2"/>
    <property type="molecule type" value="Genomic_DNA"/>
</dbReference>
<dbReference type="InterPro" id="IPR027417">
    <property type="entry name" value="P-loop_NTPase"/>
</dbReference>
<evidence type="ECO:0000256" key="1">
    <source>
        <dbReference type="ARBA" id="ARBA00022741"/>
    </source>
</evidence>
<evidence type="ECO:0000259" key="6">
    <source>
        <dbReference type="PROSITE" id="PS51194"/>
    </source>
</evidence>
<dbReference type="PROSITE" id="PS51192">
    <property type="entry name" value="HELICASE_ATP_BIND_1"/>
    <property type="match status" value="1"/>
</dbReference>
<reference evidence="7" key="1">
    <citation type="submission" date="2010-02" db="EMBL/GenBank/DDBJ databases">
        <title>Sequencing and annotation of the Blastocystis hominis genome.</title>
        <authorList>
            <person name="Wincker P."/>
        </authorList>
    </citation>
    <scope>NUCLEOTIDE SEQUENCE</scope>
    <source>
        <strain evidence="7">Singapore isolate B</strain>
    </source>
</reference>
<proteinExistence type="predicted"/>